<feature type="region of interest" description="Disordered" evidence="1">
    <location>
        <begin position="1"/>
        <end position="22"/>
    </location>
</feature>
<feature type="non-terminal residue" evidence="2">
    <location>
        <position position="1"/>
    </location>
</feature>
<reference evidence="2" key="1">
    <citation type="submission" date="2020-02" db="EMBL/GenBank/DDBJ databases">
        <authorList>
            <person name="Meier V. D."/>
        </authorList>
    </citation>
    <scope>NUCLEOTIDE SEQUENCE</scope>
    <source>
        <strain evidence="2">AVDCRST_MAG25</strain>
    </source>
</reference>
<organism evidence="2">
    <name type="scientific">uncultured Rubrobacteraceae bacterium</name>
    <dbReference type="NCBI Taxonomy" id="349277"/>
    <lineage>
        <taxon>Bacteria</taxon>
        <taxon>Bacillati</taxon>
        <taxon>Actinomycetota</taxon>
        <taxon>Rubrobacteria</taxon>
        <taxon>Rubrobacterales</taxon>
        <taxon>Rubrobacteraceae</taxon>
        <taxon>environmental samples</taxon>
    </lineage>
</organism>
<accession>A0A6J4R7E7</accession>
<gene>
    <name evidence="2" type="ORF">AVDCRST_MAG25-367</name>
</gene>
<feature type="region of interest" description="Disordered" evidence="1">
    <location>
        <begin position="61"/>
        <end position="122"/>
    </location>
</feature>
<dbReference type="EMBL" id="CADCVI010000026">
    <property type="protein sequence ID" value="CAA9457781.1"/>
    <property type="molecule type" value="Genomic_DNA"/>
</dbReference>
<dbReference type="AlphaFoldDB" id="A0A6J4R7E7"/>
<feature type="compositionally biased region" description="Basic and acidic residues" evidence="1">
    <location>
        <begin position="96"/>
        <end position="119"/>
    </location>
</feature>
<evidence type="ECO:0000313" key="2">
    <source>
        <dbReference type="EMBL" id="CAA9457781.1"/>
    </source>
</evidence>
<proteinExistence type="predicted"/>
<feature type="non-terminal residue" evidence="2">
    <location>
        <position position="204"/>
    </location>
</feature>
<name>A0A6J4R7E7_9ACTN</name>
<feature type="compositionally biased region" description="Basic residues" evidence="1">
    <location>
        <begin position="160"/>
        <end position="179"/>
    </location>
</feature>
<protein>
    <submittedName>
        <fullName evidence="2">RhtB family transporter</fullName>
    </submittedName>
</protein>
<evidence type="ECO:0000256" key="1">
    <source>
        <dbReference type="SAM" id="MobiDB-lite"/>
    </source>
</evidence>
<sequence>VRGVPADVSRRGAHPGYRGGLHGLQLGRRRLAARAVRGHRLHPGHRSPHAGGHARFVRDHAGRVGRVRGGSVRGGRLPRLYGRIDDPQCRRPTVGRPERLGRSHERGRAARHPAERSESEADPVLLRLPAAVPRRLAWAARSEAVRARRGVHADDPGRVRNLRVRERRHPRPRARRARRPTVDRAVARRAPDRVRRQARGHGSV</sequence>
<feature type="compositionally biased region" description="Basic and acidic residues" evidence="1">
    <location>
        <begin position="145"/>
        <end position="158"/>
    </location>
</feature>
<feature type="region of interest" description="Disordered" evidence="1">
    <location>
        <begin position="145"/>
        <end position="183"/>
    </location>
</feature>